<sequence>MIKLLVLAAIAALTYAELPDGAAEGAEIEVSAELADQLVAEGVARPAEAAPAPVTSGRKSVKARVLVDGQYGKVNDVVTVTAAAARASSELDADPAAVAYAESLAIGH</sequence>
<accession>A0ABW0QK54</accession>
<keyword evidence="2" id="KW-1185">Reference proteome</keyword>
<protein>
    <submittedName>
        <fullName evidence="1">Uncharacterized protein</fullName>
    </submittedName>
</protein>
<evidence type="ECO:0000313" key="2">
    <source>
        <dbReference type="Proteomes" id="UP001596084"/>
    </source>
</evidence>
<comment type="caution">
    <text evidence="1">The sequence shown here is derived from an EMBL/GenBank/DDBJ whole genome shotgun (WGS) entry which is preliminary data.</text>
</comment>
<dbReference type="EMBL" id="JBHSMX010000066">
    <property type="protein sequence ID" value="MFC5524022.1"/>
    <property type="molecule type" value="Genomic_DNA"/>
</dbReference>
<proteinExistence type="predicted"/>
<gene>
    <name evidence="1" type="ORF">ACFPP7_24390</name>
</gene>
<dbReference type="RefSeq" id="WP_068832047.1">
    <property type="nucleotide sequence ID" value="NZ_JBHSMX010000066.1"/>
</dbReference>
<reference evidence="2" key="1">
    <citation type="journal article" date="2019" name="Int. J. Syst. Evol. Microbiol.">
        <title>The Global Catalogue of Microorganisms (GCM) 10K type strain sequencing project: providing services to taxonomists for standard genome sequencing and annotation.</title>
        <authorList>
            <consortium name="The Broad Institute Genomics Platform"/>
            <consortium name="The Broad Institute Genome Sequencing Center for Infectious Disease"/>
            <person name="Wu L."/>
            <person name="Ma J."/>
        </authorList>
    </citation>
    <scope>NUCLEOTIDE SEQUENCE [LARGE SCALE GENOMIC DNA]</scope>
    <source>
        <strain evidence="2">CGMCC 4.7277</strain>
    </source>
</reference>
<evidence type="ECO:0000313" key="1">
    <source>
        <dbReference type="EMBL" id="MFC5524022.1"/>
    </source>
</evidence>
<dbReference type="Proteomes" id="UP001596084">
    <property type="component" value="Unassembled WGS sequence"/>
</dbReference>
<organism evidence="1 2">
    <name type="scientific">Polaromonas jejuensis</name>
    <dbReference type="NCBI Taxonomy" id="457502"/>
    <lineage>
        <taxon>Bacteria</taxon>
        <taxon>Pseudomonadati</taxon>
        <taxon>Pseudomonadota</taxon>
        <taxon>Betaproteobacteria</taxon>
        <taxon>Burkholderiales</taxon>
        <taxon>Comamonadaceae</taxon>
        <taxon>Polaromonas</taxon>
    </lineage>
</organism>
<name>A0ABW0QK54_9BURK</name>